<dbReference type="KEGG" id="bpf:BpOF4_21159"/>
<gene>
    <name evidence="3" type="ordered locus">BpOF4_21159</name>
</gene>
<dbReference type="HOGENOM" id="CLU_059183_0_0_9"/>
<dbReference type="RefSeq" id="WP_012961136.1">
    <property type="nucleotide sequence ID" value="NC_013792.1"/>
</dbReference>
<dbReference type="SUPFAM" id="SSF55073">
    <property type="entry name" value="Nucleotide cyclase"/>
    <property type="match status" value="1"/>
</dbReference>
<protein>
    <submittedName>
        <fullName evidence="3">Diguanylate cyclase</fullName>
    </submittedName>
</protein>
<dbReference type="Proteomes" id="UP000001544">
    <property type="component" value="Plasmid pBpOF4-01"/>
</dbReference>
<dbReference type="InterPro" id="IPR043128">
    <property type="entry name" value="Rev_trsase/Diguanyl_cyclase"/>
</dbReference>
<name>D3G1K1_ALKPO</name>
<dbReference type="InterPro" id="IPR029787">
    <property type="entry name" value="Nucleotide_cyclase"/>
</dbReference>
<feature type="transmembrane region" description="Helical" evidence="1">
    <location>
        <begin position="80"/>
        <end position="96"/>
    </location>
</feature>
<accession>D3G1K1</accession>
<evidence type="ECO:0000256" key="1">
    <source>
        <dbReference type="SAM" id="Phobius"/>
    </source>
</evidence>
<geneLocation type="plasmid" evidence="3 4">
    <name>pBpOF4-01</name>
</geneLocation>
<dbReference type="PROSITE" id="PS50887">
    <property type="entry name" value="GGDEF"/>
    <property type="match status" value="1"/>
</dbReference>
<evidence type="ECO:0000313" key="3">
    <source>
        <dbReference type="EMBL" id="ADC52227.1"/>
    </source>
</evidence>
<reference evidence="3 4" key="1">
    <citation type="journal article" date="2011" name="Environ. Microbiol.">
        <title>Genome of alkaliphilic Bacillus pseudofirmus OF4 reveals adaptations that support the ability to grow in an external pH range from 7.5 to 11.4.</title>
        <authorList>
            <person name="Janto B."/>
            <person name="Ahmed A."/>
            <person name="Ito M."/>
            <person name="Liu J."/>
            <person name="Hicks D.B."/>
            <person name="Pagni S."/>
            <person name="Fackelmayer O.J."/>
            <person name="Smith T.A."/>
            <person name="Earl J."/>
            <person name="Elbourne L.D."/>
            <person name="Hassan K."/>
            <person name="Paulsen I.T."/>
            <person name="Kolsto A.B."/>
            <person name="Tourasse N.J."/>
            <person name="Ehrlich G.D."/>
            <person name="Boissy R."/>
            <person name="Ivey D.M."/>
            <person name="Li G."/>
            <person name="Xue Y."/>
            <person name="Ma Y."/>
            <person name="Hu F.Z."/>
            <person name="Krulwich T.A."/>
        </authorList>
    </citation>
    <scope>NUCLEOTIDE SEQUENCE [LARGE SCALE GENOMIC DNA]</scope>
    <source>
        <strain evidence="4">ATCC BAA-2126 / JCM 17055 / OF4</strain>
    </source>
</reference>
<feature type="transmembrane region" description="Helical" evidence="1">
    <location>
        <begin position="102"/>
        <end position="120"/>
    </location>
</feature>
<keyword evidence="1" id="KW-1133">Transmembrane helix</keyword>
<keyword evidence="1" id="KW-0812">Transmembrane</keyword>
<feature type="transmembrane region" description="Helical" evidence="1">
    <location>
        <begin position="161"/>
        <end position="180"/>
    </location>
</feature>
<evidence type="ECO:0000259" key="2">
    <source>
        <dbReference type="PROSITE" id="PS50887"/>
    </source>
</evidence>
<dbReference type="InterPro" id="IPR000160">
    <property type="entry name" value="GGDEF_dom"/>
</dbReference>
<feature type="transmembrane region" description="Helical" evidence="1">
    <location>
        <begin position="52"/>
        <end position="73"/>
    </location>
</feature>
<keyword evidence="4" id="KW-1185">Reference proteome</keyword>
<dbReference type="GO" id="GO:1902201">
    <property type="term" value="P:negative regulation of bacterial-type flagellum-dependent cell motility"/>
    <property type="evidence" value="ECO:0007669"/>
    <property type="project" value="TreeGrafter"/>
</dbReference>
<dbReference type="EMBL" id="CP001879">
    <property type="protein sequence ID" value="ADC52227.1"/>
    <property type="molecule type" value="Genomic_DNA"/>
</dbReference>
<dbReference type="PANTHER" id="PTHR45138:SF9">
    <property type="entry name" value="DIGUANYLATE CYCLASE DGCM-RELATED"/>
    <property type="match status" value="1"/>
</dbReference>
<dbReference type="PANTHER" id="PTHR45138">
    <property type="entry name" value="REGULATORY COMPONENTS OF SENSORY TRANSDUCTION SYSTEM"/>
    <property type="match status" value="1"/>
</dbReference>
<keyword evidence="1" id="KW-0472">Membrane</keyword>
<dbReference type="GO" id="GO:0005886">
    <property type="term" value="C:plasma membrane"/>
    <property type="evidence" value="ECO:0007669"/>
    <property type="project" value="TreeGrafter"/>
</dbReference>
<organism evidence="3 4">
    <name type="scientific">Alkalihalophilus pseudofirmus (strain ATCC BAA-2126 / JCM 17055 / OF4)</name>
    <name type="common">Bacillus pseudofirmus</name>
    <dbReference type="NCBI Taxonomy" id="398511"/>
    <lineage>
        <taxon>Bacteria</taxon>
        <taxon>Bacillati</taxon>
        <taxon>Bacillota</taxon>
        <taxon>Bacilli</taxon>
        <taxon>Bacillales</taxon>
        <taxon>Bacillaceae</taxon>
        <taxon>Alkalihalophilus</taxon>
    </lineage>
</organism>
<dbReference type="CDD" id="cd01949">
    <property type="entry name" value="GGDEF"/>
    <property type="match status" value="1"/>
</dbReference>
<dbReference type="eggNOG" id="COG3706">
    <property type="taxonomic scope" value="Bacteria"/>
</dbReference>
<feature type="domain" description="GGDEF" evidence="2">
    <location>
        <begin position="215"/>
        <end position="334"/>
    </location>
</feature>
<dbReference type="SMART" id="SM00267">
    <property type="entry name" value="GGDEF"/>
    <property type="match status" value="1"/>
</dbReference>
<proteinExistence type="predicted"/>
<keyword evidence="3" id="KW-0614">Plasmid</keyword>
<evidence type="ECO:0000313" key="4">
    <source>
        <dbReference type="Proteomes" id="UP000001544"/>
    </source>
</evidence>
<dbReference type="NCBIfam" id="TIGR00254">
    <property type="entry name" value="GGDEF"/>
    <property type="match status" value="1"/>
</dbReference>
<dbReference type="Pfam" id="PF00990">
    <property type="entry name" value="GGDEF"/>
    <property type="match status" value="1"/>
</dbReference>
<dbReference type="Gene3D" id="3.30.70.270">
    <property type="match status" value="1"/>
</dbReference>
<dbReference type="GO" id="GO:0052621">
    <property type="term" value="F:diguanylate cyclase activity"/>
    <property type="evidence" value="ECO:0007669"/>
    <property type="project" value="TreeGrafter"/>
</dbReference>
<dbReference type="AlphaFoldDB" id="D3G1K1"/>
<dbReference type="InterPro" id="IPR050469">
    <property type="entry name" value="Diguanylate_Cyclase"/>
</dbReference>
<dbReference type="GO" id="GO:0043709">
    <property type="term" value="P:cell adhesion involved in single-species biofilm formation"/>
    <property type="evidence" value="ECO:0007669"/>
    <property type="project" value="TreeGrafter"/>
</dbReference>
<sequence length="334" mass="37363">MMLSVSVMLIAMLLMMAGMYKRWKKTNYVLVMALLMLSGAASLLSLFLDNRVFLITATWQTITLMGAVLFFYNKTVNSKVYVLLGATLVATVTISLQHNIALAIGSLLLFGSLCWVGYTLRHTYINMVIYIAWFSMMIGGYILGVTLLYVPEIAALKSILYVVYIGFTLLSFHLMFARIINLMLAITKSSVIDPLTKLYNRRYFNQQLDKMAVKEPVSMIFMDIDDFKALNDTKGHEEGDRVLKEVADITKNIVQAHGIVGRYGGEEIVAAVKEDRQEELAERIRQTIEEKTGVTVSIGVSSLREGMSVRDLVVSADENMYQAKTTGKNKVVSA</sequence>
<feature type="transmembrane region" description="Helical" evidence="1">
    <location>
        <begin position="127"/>
        <end position="149"/>
    </location>
</feature>